<protein>
    <recommendedName>
        <fullName evidence="1">EAL domain-containing protein</fullName>
    </recommendedName>
</protein>
<dbReference type="RefSeq" id="WP_038192587.1">
    <property type="nucleotide sequence ID" value="NZ_JRWP01000049.1"/>
</dbReference>
<dbReference type="Gene3D" id="3.30.70.270">
    <property type="match status" value="1"/>
</dbReference>
<dbReference type="SMART" id="SM00267">
    <property type="entry name" value="GGDEF"/>
    <property type="match status" value="1"/>
</dbReference>
<dbReference type="STRING" id="379097.SE23_19360"/>
<dbReference type="Proteomes" id="UP000030451">
    <property type="component" value="Unassembled WGS sequence"/>
</dbReference>
<dbReference type="Gene3D" id="3.20.20.450">
    <property type="entry name" value="EAL domain"/>
    <property type="match status" value="1"/>
</dbReference>
<feature type="domain" description="EAL" evidence="1">
    <location>
        <begin position="588"/>
        <end position="824"/>
    </location>
</feature>
<dbReference type="PANTHER" id="PTHR33121:SF79">
    <property type="entry name" value="CYCLIC DI-GMP PHOSPHODIESTERASE PDED-RELATED"/>
    <property type="match status" value="1"/>
</dbReference>
<dbReference type="SMART" id="SM00052">
    <property type="entry name" value="EAL"/>
    <property type="match status" value="1"/>
</dbReference>
<dbReference type="CDD" id="cd01948">
    <property type="entry name" value="EAL"/>
    <property type="match status" value="1"/>
</dbReference>
<dbReference type="SUPFAM" id="SSF55073">
    <property type="entry name" value="Nucleotide cyclase"/>
    <property type="match status" value="1"/>
</dbReference>
<dbReference type="InterPro" id="IPR050706">
    <property type="entry name" value="Cyclic-di-GMP_PDE-like"/>
</dbReference>
<dbReference type="SUPFAM" id="SSF141868">
    <property type="entry name" value="EAL domain-like"/>
    <property type="match status" value="1"/>
</dbReference>
<dbReference type="InterPro" id="IPR000160">
    <property type="entry name" value="GGDEF_dom"/>
</dbReference>
<dbReference type="Pfam" id="PF10442">
    <property type="entry name" value="FIST_C"/>
    <property type="match status" value="1"/>
</dbReference>
<evidence type="ECO:0000259" key="1">
    <source>
        <dbReference type="PROSITE" id="PS50883"/>
    </source>
</evidence>
<dbReference type="InterPro" id="IPR001633">
    <property type="entry name" value="EAL_dom"/>
</dbReference>
<dbReference type="SMART" id="SM00897">
    <property type="entry name" value="FIST"/>
    <property type="match status" value="1"/>
</dbReference>
<dbReference type="PROSITE" id="PS50883">
    <property type="entry name" value="EAL"/>
    <property type="match status" value="1"/>
</dbReference>
<dbReference type="InterPro" id="IPR029787">
    <property type="entry name" value="Nucleotide_cyclase"/>
</dbReference>
<dbReference type="InterPro" id="IPR035919">
    <property type="entry name" value="EAL_sf"/>
</dbReference>
<dbReference type="EMBL" id="JRWP01000049">
    <property type="protein sequence ID" value="KGY07352.1"/>
    <property type="molecule type" value="Genomic_DNA"/>
</dbReference>
<dbReference type="InterPro" id="IPR019494">
    <property type="entry name" value="FIST_C"/>
</dbReference>
<comment type="caution">
    <text evidence="2">The sequence shown here is derived from an EMBL/GenBank/DDBJ whole genome shotgun (WGS) entry which is preliminary data.</text>
</comment>
<dbReference type="PANTHER" id="PTHR33121">
    <property type="entry name" value="CYCLIC DI-GMP PHOSPHODIESTERASE PDEF"/>
    <property type="match status" value="1"/>
</dbReference>
<organism evidence="2 3">
    <name type="scientific">Photobacterium sp. (strain ATCC 43367)</name>
    <dbReference type="NCBI Taxonomy" id="379097"/>
    <lineage>
        <taxon>Bacteria</taxon>
        <taxon>Pseudomonadati</taxon>
        <taxon>Pseudomonadota</taxon>
        <taxon>Gammaproteobacteria</taxon>
        <taxon>Vibrionales</taxon>
        <taxon>Vibrionaceae</taxon>
        <taxon>Vibrio</taxon>
        <taxon>Vibrio oreintalis group</taxon>
    </lineage>
</organism>
<accession>A0A0A5HP74</accession>
<evidence type="ECO:0000313" key="3">
    <source>
        <dbReference type="Proteomes" id="UP000030451"/>
    </source>
</evidence>
<sequence length="824" mass="92716">MDSTSLAFHTLPQLEQKLESIPSVYQSPLIQLFSAQPKEEVSTFYTAIKQRWPNATVIGSSAVSTIEQGNINKGDSLLVLTQFEQATFTTASASFVASSRQASEQLYEGLSIGLDTKMIICFGDRMSSSDKALFSAFSHDTVPVVGGATVITTNGRWAFLDGEFHESSLVAVAINAPQLHVWQKSYNEWNPVGQTFIVTQAQGSRVLTLNDEPIGQIYRRYLADGNDFSPEMLHGFPMMKGEQKAQDIYTPVSLAEDLSIEFDKPLNIGDKVRFCYDHPELTIQQVQQGAYHLVNFQPDNIFIYNCTSRLDFIEGNSELLPLQSVADSFGFYCMGELFKEECTQSILHHSMTLVAMREGEATSAAPQPEFQLTSPVSPLFSMIRNSFIDLEIDNQLMQKKVDSQARALMTSYRTDRRTGLPNRAVLLEDIAGMELDDCLFNIKINNLTDINEKYGYSVGDNVLVLLTSFLKSQMAEFLPKETKLYAIGVGEWATIFSKTLAARDIREEFEAFIEKIESFDFNDLSFLDSTHLVISVTAGIAEKKEFLTCSADSLLFKTIEARRWATKNNRYLCDARDLVQQEHKRKESLERLSVANHAIIHQNVVPYGQPIYDAKTRDIVSYECLARLTHGDEVLPPGYFLPLVQGTRLYTKFSQQMIASSFAAMSSRHDHFTLNLSPQDILDDNTLALLEQHIIALKQPSRVGIEIVESEQISDFSQMIDVCNHFRKLGVKIIVDDFGSGYSNLDEIVQLQPDIIKLDGSLIRQIDHDKKQRKITSQLIRLCQVFEAKTVAEFIHNQAVCEIATEMGVDYLQGFYLGEPKPLD</sequence>
<dbReference type="OrthoDB" id="5894408at2"/>
<gene>
    <name evidence="2" type="ORF">NM06_17725</name>
</gene>
<dbReference type="AlphaFoldDB" id="A0A0A5HP74"/>
<dbReference type="InterPro" id="IPR013702">
    <property type="entry name" value="FIST_domain_N"/>
</dbReference>
<dbReference type="Pfam" id="PF00563">
    <property type="entry name" value="EAL"/>
    <property type="match status" value="1"/>
</dbReference>
<reference evidence="2 3" key="1">
    <citation type="submission" date="2014-10" db="EMBL/GenBank/DDBJ databases">
        <title>Genome sequencing of Vibrio sinaloensis T08.</title>
        <authorList>
            <person name="Chan K.-G."/>
            <person name="Mohamad N.I."/>
        </authorList>
    </citation>
    <scope>NUCLEOTIDE SEQUENCE [LARGE SCALE GENOMIC DNA]</scope>
    <source>
        <strain evidence="2 3">T08</strain>
    </source>
</reference>
<dbReference type="GO" id="GO:0071111">
    <property type="term" value="F:cyclic-guanylate-specific phosphodiesterase activity"/>
    <property type="evidence" value="ECO:0007669"/>
    <property type="project" value="InterPro"/>
</dbReference>
<dbReference type="InterPro" id="IPR043128">
    <property type="entry name" value="Rev_trsase/Diguanyl_cyclase"/>
</dbReference>
<dbReference type="SMART" id="SM01204">
    <property type="entry name" value="FIST_C"/>
    <property type="match status" value="1"/>
</dbReference>
<dbReference type="Pfam" id="PF08495">
    <property type="entry name" value="FIST"/>
    <property type="match status" value="1"/>
</dbReference>
<evidence type="ECO:0000313" key="2">
    <source>
        <dbReference type="EMBL" id="KGY07352.1"/>
    </source>
</evidence>
<proteinExistence type="predicted"/>
<name>A0A0A5HP74_PHOS4</name>